<evidence type="ECO:0000256" key="8">
    <source>
        <dbReference type="SAM" id="Phobius"/>
    </source>
</evidence>
<evidence type="ECO:0000313" key="10">
    <source>
        <dbReference type="EMBL" id="CAA9267807.1"/>
    </source>
</evidence>
<keyword evidence="2" id="KW-1003">Cell membrane</keyword>
<name>A0A6J4J466_9CHLR</name>
<dbReference type="GO" id="GO:0009103">
    <property type="term" value="P:lipopolysaccharide biosynthetic process"/>
    <property type="evidence" value="ECO:0007669"/>
    <property type="project" value="UniProtKB-ARBA"/>
</dbReference>
<comment type="subcellular location">
    <subcellularLocation>
        <location evidence="1">Cell membrane</location>
        <topology evidence="1">Multi-pass membrane protein</topology>
    </subcellularLocation>
</comment>
<keyword evidence="5 8" id="KW-0812">Transmembrane</keyword>
<feature type="transmembrane region" description="Helical" evidence="8">
    <location>
        <begin position="300"/>
        <end position="317"/>
    </location>
</feature>
<dbReference type="AlphaFoldDB" id="A0A6J4J466"/>
<evidence type="ECO:0000256" key="4">
    <source>
        <dbReference type="ARBA" id="ARBA00022679"/>
    </source>
</evidence>
<dbReference type="PANTHER" id="PTHR33908:SF11">
    <property type="entry name" value="MEMBRANE PROTEIN"/>
    <property type="match status" value="1"/>
</dbReference>
<evidence type="ECO:0000256" key="3">
    <source>
        <dbReference type="ARBA" id="ARBA00022676"/>
    </source>
</evidence>
<feature type="transmembrane region" description="Helical" evidence="8">
    <location>
        <begin position="355"/>
        <end position="374"/>
    </location>
</feature>
<evidence type="ECO:0000256" key="2">
    <source>
        <dbReference type="ARBA" id="ARBA00022475"/>
    </source>
</evidence>
<evidence type="ECO:0000259" key="9">
    <source>
        <dbReference type="Pfam" id="PF13231"/>
    </source>
</evidence>
<dbReference type="InterPro" id="IPR038731">
    <property type="entry name" value="RgtA/B/C-like"/>
</dbReference>
<accession>A0A6J4J466</accession>
<dbReference type="EMBL" id="CADCTK010000615">
    <property type="protein sequence ID" value="CAA9267807.1"/>
    <property type="molecule type" value="Genomic_DNA"/>
</dbReference>
<dbReference type="Pfam" id="PF13231">
    <property type="entry name" value="PMT_2"/>
    <property type="match status" value="1"/>
</dbReference>
<keyword evidence="7 8" id="KW-0472">Membrane</keyword>
<dbReference type="PANTHER" id="PTHR33908">
    <property type="entry name" value="MANNOSYLTRANSFERASE YKCB-RELATED"/>
    <property type="match status" value="1"/>
</dbReference>
<sequence>MAIFVPPRRARATSTPLAGLPRRQHMLLALALSLVAAAVMRLPVLGLPLERDEGAYAYVARIWLQGGLPYRDVFDHKPPLIYLLYMPALLVGDPGPVAIRLWNSILFVLQLPLLYAIGRKLWDQTGALLAVVMYAIIGSTFSLQALVLNTEQALVLPALIGLFALVHAVESERLRWAFLYGLALGLVSLIKPTAVPFLVPLVLLGRAPGLPGRIRRLLVAGSGLLLPFIPVVALWGWAGALDELGFALITYNRLYAAQTLGRWSIGEILQIFALISPLLICAIGGGALGGFREIRRRQRLVVALWTLGFLAAALAGLRAYVHYYYPALHGLVLLAVGVVTTLHQPVGEPAPARSRLAQAAAVALLLLVLLLPSVSNSMRQFRKSPIDLAQALYGPEGRDYFAATEQVAAYIRAHTQPGDRIYVWGSEPAIYLLSERQASSRYIYTYPLELVPDAEIELLRELRDNPPAVVVSYRGALPAAIESQATARGLRRATTIGGFDVWVLPRAAAR</sequence>
<evidence type="ECO:0000256" key="7">
    <source>
        <dbReference type="ARBA" id="ARBA00023136"/>
    </source>
</evidence>
<gene>
    <name evidence="10" type="ORF">AVDCRST_MAG26-2659</name>
</gene>
<keyword evidence="6 8" id="KW-1133">Transmembrane helix</keyword>
<organism evidence="10">
    <name type="scientific">uncultured Chloroflexia bacterium</name>
    <dbReference type="NCBI Taxonomy" id="1672391"/>
    <lineage>
        <taxon>Bacteria</taxon>
        <taxon>Bacillati</taxon>
        <taxon>Chloroflexota</taxon>
        <taxon>Chloroflexia</taxon>
        <taxon>environmental samples</taxon>
    </lineage>
</organism>
<keyword evidence="4" id="KW-0808">Transferase</keyword>
<dbReference type="GO" id="GO:0005886">
    <property type="term" value="C:plasma membrane"/>
    <property type="evidence" value="ECO:0007669"/>
    <property type="project" value="UniProtKB-SubCell"/>
</dbReference>
<reference evidence="10" key="1">
    <citation type="submission" date="2020-02" db="EMBL/GenBank/DDBJ databases">
        <authorList>
            <person name="Meier V. D."/>
        </authorList>
    </citation>
    <scope>NUCLEOTIDE SEQUENCE</scope>
    <source>
        <strain evidence="10">AVDCRST_MAG26</strain>
    </source>
</reference>
<evidence type="ECO:0000256" key="6">
    <source>
        <dbReference type="ARBA" id="ARBA00022989"/>
    </source>
</evidence>
<feature type="transmembrane region" description="Helical" evidence="8">
    <location>
        <begin position="97"/>
        <end position="115"/>
    </location>
</feature>
<dbReference type="InterPro" id="IPR050297">
    <property type="entry name" value="LipidA_mod_glycosyltrf_83"/>
</dbReference>
<evidence type="ECO:0000256" key="1">
    <source>
        <dbReference type="ARBA" id="ARBA00004651"/>
    </source>
</evidence>
<keyword evidence="3" id="KW-0328">Glycosyltransferase</keyword>
<protein>
    <recommendedName>
        <fullName evidence="9">Glycosyltransferase RgtA/B/C/D-like domain-containing protein</fullName>
    </recommendedName>
</protein>
<evidence type="ECO:0000256" key="5">
    <source>
        <dbReference type="ARBA" id="ARBA00022692"/>
    </source>
</evidence>
<feature type="transmembrane region" description="Helical" evidence="8">
    <location>
        <begin position="268"/>
        <end position="288"/>
    </location>
</feature>
<feature type="transmembrane region" description="Helical" evidence="8">
    <location>
        <begin position="177"/>
        <end position="205"/>
    </location>
</feature>
<feature type="domain" description="Glycosyltransferase RgtA/B/C/D-like" evidence="9">
    <location>
        <begin position="77"/>
        <end position="203"/>
    </location>
</feature>
<proteinExistence type="predicted"/>
<dbReference type="GO" id="GO:0016763">
    <property type="term" value="F:pentosyltransferase activity"/>
    <property type="evidence" value="ECO:0007669"/>
    <property type="project" value="TreeGrafter"/>
</dbReference>
<feature type="transmembrane region" description="Helical" evidence="8">
    <location>
        <begin position="217"/>
        <end position="238"/>
    </location>
</feature>
<feature type="transmembrane region" description="Helical" evidence="8">
    <location>
        <begin position="127"/>
        <end position="147"/>
    </location>
</feature>